<evidence type="ECO:0000313" key="2">
    <source>
        <dbReference type="Proteomes" id="UP000030487"/>
    </source>
</evidence>
<dbReference type="RefSeq" id="WP_036076411.1">
    <property type="nucleotide sequence ID" value="NZ_AVCW01000015.1"/>
</dbReference>
<comment type="caution">
    <text evidence="1">The sequence shown here is derived from an EMBL/GenBank/DDBJ whole genome shotgun (WGS) entry which is preliminary data.</text>
</comment>
<dbReference type="EMBL" id="JPVR01000067">
    <property type="protein sequence ID" value="KGR87299.1"/>
    <property type="molecule type" value="Genomic_DNA"/>
</dbReference>
<sequence>MKDQKKAKWILGTSGVILSSLLLTQFNNVPSDINIADLNLTNEQSKKMSDREKELVQLDWTNFEIVGVNQLQQQNKIRTDRTTKRS</sequence>
<gene>
    <name evidence="1" type="ORF">CD31_07100</name>
</gene>
<dbReference type="Proteomes" id="UP000030487">
    <property type="component" value="Unassembled WGS sequence"/>
</dbReference>
<protein>
    <submittedName>
        <fullName evidence="1">Uncharacterized protein</fullName>
    </submittedName>
</protein>
<proteinExistence type="predicted"/>
<organism evidence="1 2">
    <name type="scientific">Lysinibacillus boronitolerans JCM 21713 = 10a = NBRC 103108</name>
    <dbReference type="NCBI Taxonomy" id="1294264"/>
    <lineage>
        <taxon>Bacteria</taxon>
        <taxon>Bacillati</taxon>
        <taxon>Bacillota</taxon>
        <taxon>Bacilli</taxon>
        <taxon>Bacillales</taxon>
        <taxon>Bacillaceae</taxon>
        <taxon>Lysinibacillus</taxon>
    </lineage>
</organism>
<evidence type="ECO:0000313" key="1">
    <source>
        <dbReference type="EMBL" id="KGR87299.1"/>
    </source>
</evidence>
<name>A0ABR4Y1L7_9BACI</name>
<keyword evidence="2" id="KW-1185">Reference proteome</keyword>
<reference evidence="1 2" key="1">
    <citation type="submission" date="2014-02" db="EMBL/GenBank/DDBJ databases">
        <title>Draft genome sequence of Lysinibacillus boronitolerans NBRC 103108.</title>
        <authorList>
            <person name="Zhang F."/>
            <person name="Wang G."/>
            <person name="Zhang L."/>
        </authorList>
    </citation>
    <scope>NUCLEOTIDE SEQUENCE [LARGE SCALE GENOMIC DNA]</scope>
    <source>
        <strain evidence="1 2">NBRC 103108</strain>
    </source>
</reference>
<accession>A0ABR4Y1L7</accession>